<dbReference type="AlphaFoldDB" id="A0A815L4P3"/>
<dbReference type="OrthoDB" id="10016796at2759"/>
<evidence type="ECO:0000313" key="1">
    <source>
        <dbReference type="EMBL" id="CAF1401763.1"/>
    </source>
</evidence>
<dbReference type="Proteomes" id="UP000681722">
    <property type="component" value="Unassembled WGS sequence"/>
</dbReference>
<organism evidence="1 3">
    <name type="scientific">Didymodactylos carnosus</name>
    <dbReference type="NCBI Taxonomy" id="1234261"/>
    <lineage>
        <taxon>Eukaryota</taxon>
        <taxon>Metazoa</taxon>
        <taxon>Spiralia</taxon>
        <taxon>Gnathifera</taxon>
        <taxon>Rotifera</taxon>
        <taxon>Eurotatoria</taxon>
        <taxon>Bdelloidea</taxon>
        <taxon>Philodinida</taxon>
        <taxon>Philodinidae</taxon>
        <taxon>Didymodactylos</taxon>
    </lineage>
</organism>
<proteinExistence type="predicted"/>
<comment type="caution">
    <text evidence="1">The sequence shown here is derived from an EMBL/GenBank/DDBJ whole genome shotgun (WGS) entry which is preliminary data.</text>
</comment>
<feature type="non-terminal residue" evidence="1">
    <location>
        <position position="1"/>
    </location>
</feature>
<keyword evidence="3" id="KW-1185">Reference proteome</keyword>
<dbReference type="Proteomes" id="UP000663829">
    <property type="component" value="Unassembled WGS sequence"/>
</dbReference>
<evidence type="ECO:0000313" key="2">
    <source>
        <dbReference type="EMBL" id="CAF4295345.1"/>
    </source>
</evidence>
<evidence type="ECO:0000313" key="3">
    <source>
        <dbReference type="Proteomes" id="UP000663829"/>
    </source>
</evidence>
<feature type="non-terminal residue" evidence="1">
    <location>
        <position position="139"/>
    </location>
</feature>
<sequence length="139" mass="16391">MSVRTSKNGLVHCGKRLAPGGWQQDVETTIKAKYLPFWNFQIQGTIEYIGDLATFRLEKKGAYRFRIINEWNTVEMFLDNVKLDNINVYAAYTHDRNHLDFTQILFEHHPQQITVKDEYIQTEQYTIDSETAFQIGWDL</sequence>
<name>A0A815L4P3_9BILA</name>
<dbReference type="EMBL" id="CAJNOQ010017577">
    <property type="protein sequence ID" value="CAF1401763.1"/>
    <property type="molecule type" value="Genomic_DNA"/>
</dbReference>
<accession>A0A815L4P3</accession>
<reference evidence="1" key="1">
    <citation type="submission" date="2021-02" db="EMBL/GenBank/DDBJ databases">
        <authorList>
            <person name="Nowell W R."/>
        </authorList>
    </citation>
    <scope>NUCLEOTIDE SEQUENCE</scope>
</reference>
<gene>
    <name evidence="1" type="ORF">GPM918_LOCUS33290</name>
    <name evidence="2" type="ORF">SRO942_LOCUS33972</name>
</gene>
<protein>
    <submittedName>
        <fullName evidence="1">Uncharacterized protein</fullName>
    </submittedName>
</protein>
<dbReference type="EMBL" id="CAJOBC010082998">
    <property type="protein sequence ID" value="CAF4295345.1"/>
    <property type="molecule type" value="Genomic_DNA"/>
</dbReference>